<evidence type="ECO:0000256" key="4">
    <source>
        <dbReference type="ARBA" id="ARBA00023163"/>
    </source>
</evidence>
<dbReference type="Gene3D" id="1.10.10.10">
    <property type="entry name" value="Winged helix-like DNA-binding domain superfamily/Winged helix DNA-binding domain"/>
    <property type="match status" value="1"/>
</dbReference>
<name>A0ABQ4Q976_9BURK</name>
<evidence type="ECO:0000259" key="5">
    <source>
        <dbReference type="PROSITE" id="PS50931"/>
    </source>
</evidence>
<sequence length="309" mass="34261">MDYFNAVRAFARVAETASFVKAADSLHLPRNTVTKLVQSLEAHLRTRLLNRTTRRVSLTNDGAAYYERMARLLEEWQEVEAELAHAQSRPRGRLRVDMASATATLLVIPALPSFQARYPDLQLDIGVSDRPSDFIADRVDCVIRAGKITDPSLVARPLGDFSFITCAAPAYLKQHGTPTHPAELEEDHLLVKYSFASGRHLPVELSRDGEQIVVRGRHFVSVNDGNALLSAGMAGLGIVHLPAFIAQPQVEAGLLQPVLAEWQAAPISMSVVYAPNRHLSARVRVFVDWLIELFQNQSSFKSRRPPPGR</sequence>
<dbReference type="PANTHER" id="PTHR30537:SF17">
    <property type="entry name" value="LYSR-FAMILY REGULATORY PROTEIN"/>
    <property type="match status" value="1"/>
</dbReference>
<dbReference type="Gene3D" id="3.40.190.290">
    <property type="match status" value="1"/>
</dbReference>
<dbReference type="RefSeq" id="WP_220809753.1">
    <property type="nucleotide sequence ID" value="NZ_BPMK01000016.1"/>
</dbReference>
<dbReference type="Proteomes" id="UP000887222">
    <property type="component" value="Unassembled WGS sequence"/>
</dbReference>
<keyword evidence="7" id="KW-1185">Reference proteome</keyword>
<dbReference type="InterPro" id="IPR058163">
    <property type="entry name" value="LysR-type_TF_proteobact-type"/>
</dbReference>
<accession>A0ABQ4Q976</accession>
<dbReference type="Pfam" id="PF00126">
    <property type="entry name" value="HTH_1"/>
    <property type="match status" value="1"/>
</dbReference>
<keyword evidence="4" id="KW-0804">Transcription</keyword>
<evidence type="ECO:0000313" key="6">
    <source>
        <dbReference type="EMBL" id="GIZ53335.1"/>
    </source>
</evidence>
<dbReference type="CDD" id="cd08472">
    <property type="entry name" value="PBP2_CrgA_like_3"/>
    <property type="match status" value="1"/>
</dbReference>
<gene>
    <name evidence="6" type="ORF">NCCP691_33490</name>
</gene>
<comment type="caution">
    <text evidence="6">The sequence shown here is derived from an EMBL/GenBank/DDBJ whole genome shotgun (WGS) entry which is preliminary data.</text>
</comment>
<evidence type="ECO:0000256" key="1">
    <source>
        <dbReference type="ARBA" id="ARBA00009437"/>
    </source>
</evidence>
<dbReference type="InterPro" id="IPR005119">
    <property type="entry name" value="LysR_subst-bd"/>
</dbReference>
<dbReference type="EMBL" id="BPMK01000016">
    <property type="protein sequence ID" value="GIZ53335.1"/>
    <property type="molecule type" value="Genomic_DNA"/>
</dbReference>
<dbReference type="Pfam" id="PF03466">
    <property type="entry name" value="LysR_substrate"/>
    <property type="match status" value="1"/>
</dbReference>
<dbReference type="InterPro" id="IPR036388">
    <property type="entry name" value="WH-like_DNA-bd_sf"/>
</dbReference>
<protein>
    <submittedName>
        <fullName evidence="6">LysR family transcriptional regulator</fullName>
    </submittedName>
</protein>
<evidence type="ECO:0000256" key="3">
    <source>
        <dbReference type="ARBA" id="ARBA00023125"/>
    </source>
</evidence>
<reference evidence="6 7" key="1">
    <citation type="journal article" date="2022" name="Int. J. Syst. Evol. Microbiol.">
        <title>Noviherbaspirillum aridicola sp. nov., isolated from an arid soil in Pakistan.</title>
        <authorList>
            <person name="Khan I.U."/>
            <person name="Saqib M."/>
            <person name="Amin A."/>
            <person name="Hussain F."/>
            <person name="Li L."/>
            <person name="Liu Y.H."/>
            <person name="Fang B.Z."/>
            <person name="Ahmed I."/>
            <person name="Li W.J."/>
        </authorList>
    </citation>
    <scope>NUCLEOTIDE SEQUENCE [LARGE SCALE GENOMIC DNA]</scope>
    <source>
        <strain evidence="6 7">NCCP-691</strain>
    </source>
</reference>
<keyword evidence="2" id="KW-0805">Transcription regulation</keyword>
<dbReference type="PROSITE" id="PS50931">
    <property type="entry name" value="HTH_LYSR"/>
    <property type="match status" value="1"/>
</dbReference>
<proteinExistence type="inferred from homology"/>
<dbReference type="PANTHER" id="PTHR30537">
    <property type="entry name" value="HTH-TYPE TRANSCRIPTIONAL REGULATOR"/>
    <property type="match status" value="1"/>
</dbReference>
<comment type="similarity">
    <text evidence="1">Belongs to the LysR transcriptional regulatory family.</text>
</comment>
<keyword evidence="3" id="KW-0238">DNA-binding</keyword>
<dbReference type="SUPFAM" id="SSF46785">
    <property type="entry name" value="Winged helix' DNA-binding domain"/>
    <property type="match status" value="1"/>
</dbReference>
<dbReference type="SUPFAM" id="SSF53850">
    <property type="entry name" value="Periplasmic binding protein-like II"/>
    <property type="match status" value="1"/>
</dbReference>
<feature type="domain" description="HTH lysR-type" evidence="5">
    <location>
        <begin position="1"/>
        <end position="59"/>
    </location>
</feature>
<evidence type="ECO:0000256" key="2">
    <source>
        <dbReference type="ARBA" id="ARBA00023015"/>
    </source>
</evidence>
<dbReference type="InterPro" id="IPR036390">
    <property type="entry name" value="WH_DNA-bd_sf"/>
</dbReference>
<evidence type="ECO:0000313" key="7">
    <source>
        <dbReference type="Proteomes" id="UP000887222"/>
    </source>
</evidence>
<dbReference type="InterPro" id="IPR000847">
    <property type="entry name" value="LysR_HTH_N"/>
</dbReference>
<organism evidence="6 7">
    <name type="scientific">Noviherbaspirillum aridicola</name>
    <dbReference type="NCBI Taxonomy" id="2849687"/>
    <lineage>
        <taxon>Bacteria</taxon>
        <taxon>Pseudomonadati</taxon>
        <taxon>Pseudomonadota</taxon>
        <taxon>Betaproteobacteria</taxon>
        <taxon>Burkholderiales</taxon>
        <taxon>Oxalobacteraceae</taxon>
        <taxon>Noviherbaspirillum</taxon>
    </lineage>
</organism>